<dbReference type="STRING" id="121290.APY04_0873"/>
<comment type="function">
    <text evidence="9">Acts as an acyl-protein thioesterase that hydrolyzes fatty acids from acylated residues in proteins. Regulates the mitochondrial S-depalmitoylation of the nucleophilic active site residue of peroxiredoxin-5/PRDX5, a key antioxidant protein, therefore modulating mitochondrial antioxidant ability. Also catalyzes the deglucuronidation of mycophenolic acid acyl-glucuronide, an active metabolite of the immunosuppressant drug mycophenolate.</text>
</comment>
<evidence type="ECO:0000256" key="2">
    <source>
        <dbReference type="ARBA" id="ARBA00022801"/>
    </source>
</evidence>
<evidence type="ECO:0000256" key="11">
    <source>
        <dbReference type="ARBA" id="ARBA00047972"/>
    </source>
</evidence>
<organism evidence="13 14">
    <name type="scientific">Hyphomicrobium sulfonivorans</name>
    <dbReference type="NCBI Taxonomy" id="121290"/>
    <lineage>
        <taxon>Bacteria</taxon>
        <taxon>Pseudomonadati</taxon>
        <taxon>Pseudomonadota</taxon>
        <taxon>Alphaproteobacteria</taxon>
        <taxon>Hyphomicrobiales</taxon>
        <taxon>Hyphomicrobiaceae</taxon>
        <taxon>Hyphomicrobium</taxon>
    </lineage>
</organism>
<protein>
    <recommendedName>
        <fullName evidence="5">Palmitoyl-protein thioesterase ABHD10, mitochondrial</fullName>
        <ecNumber evidence="4">3.1.1.93</ecNumber>
        <ecNumber evidence="1">3.1.2.22</ecNumber>
    </recommendedName>
    <alternativeName>
        <fullName evidence="7">Acyl-protein thioesterase ABHD10</fullName>
    </alternativeName>
    <alternativeName>
        <fullName evidence="8">Alpha/beta hydrolase domain-containing protein 10</fullName>
    </alternativeName>
    <alternativeName>
        <fullName evidence="6">Mycophenolic acid acyl-glucuronide esterase, mitochondrial</fullName>
    </alternativeName>
</protein>
<reference evidence="13 14" key="1">
    <citation type="submission" date="2015-10" db="EMBL/GenBank/DDBJ databases">
        <title>Transcriptomic analysis of a linuron degrading triple-species bacterial consortium.</title>
        <authorList>
            <person name="Albers P."/>
        </authorList>
    </citation>
    <scope>NUCLEOTIDE SEQUENCE [LARGE SCALE GENOMIC DNA]</scope>
    <source>
        <strain evidence="13 14">WDL6</strain>
    </source>
</reference>
<keyword evidence="3" id="KW-0809">Transit peptide</keyword>
<evidence type="ECO:0000313" key="13">
    <source>
        <dbReference type="EMBL" id="KWT70593.1"/>
    </source>
</evidence>
<evidence type="ECO:0000256" key="9">
    <source>
        <dbReference type="ARBA" id="ARBA00046047"/>
    </source>
</evidence>
<dbReference type="RefSeq" id="WP_245281810.1">
    <property type="nucleotide sequence ID" value="NZ_LMTR01000030.1"/>
</dbReference>
<evidence type="ECO:0000259" key="12">
    <source>
        <dbReference type="Pfam" id="PF12697"/>
    </source>
</evidence>
<evidence type="ECO:0000256" key="4">
    <source>
        <dbReference type="ARBA" id="ARBA00039132"/>
    </source>
</evidence>
<evidence type="ECO:0000256" key="5">
    <source>
        <dbReference type="ARBA" id="ARBA00039314"/>
    </source>
</evidence>
<evidence type="ECO:0000313" key="14">
    <source>
        <dbReference type="Proteomes" id="UP000059074"/>
    </source>
</evidence>
<dbReference type="PANTHER" id="PTHR16138:SF7">
    <property type="entry name" value="PALMITOYL-PROTEIN THIOESTERASE ABHD10, MITOCHONDRIAL"/>
    <property type="match status" value="1"/>
</dbReference>
<keyword evidence="2 13" id="KW-0378">Hydrolase</keyword>
<evidence type="ECO:0000256" key="6">
    <source>
        <dbReference type="ARBA" id="ARBA00041520"/>
    </source>
</evidence>
<comment type="caution">
    <text evidence="13">The sequence shown here is derived from an EMBL/GenBank/DDBJ whole genome shotgun (WGS) entry which is preliminary data.</text>
</comment>
<comment type="catalytic activity">
    <reaction evidence="10">
        <text>S-hexadecanoyl-L-cysteinyl-[protein] + H2O = L-cysteinyl-[protein] + hexadecanoate + H(+)</text>
        <dbReference type="Rhea" id="RHEA:19233"/>
        <dbReference type="Rhea" id="RHEA-COMP:10131"/>
        <dbReference type="Rhea" id="RHEA-COMP:11032"/>
        <dbReference type="ChEBI" id="CHEBI:7896"/>
        <dbReference type="ChEBI" id="CHEBI:15377"/>
        <dbReference type="ChEBI" id="CHEBI:15378"/>
        <dbReference type="ChEBI" id="CHEBI:29950"/>
        <dbReference type="ChEBI" id="CHEBI:74151"/>
        <dbReference type="EC" id="3.1.2.22"/>
    </reaction>
    <physiologicalReaction direction="left-to-right" evidence="10">
        <dbReference type="Rhea" id="RHEA:19234"/>
    </physiologicalReaction>
</comment>
<evidence type="ECO:0000256" key="1">
    <source>
        <dbReference type="ARBA" id="ARBA00012423"/>
    </source>
</evidence>
<dbReference type="EMBL" id="LMTR01000030">
    <property type="protein sequence ID" value="KWT70593.1"/>
    <property type="molecule type" value="Genomic_DNA"/>
</dbReference>
<feature type="domain" description="AB hydrolase-1" evidence="12">
    <location>
        <begin position="44"/>
        <end position="242"/>
    </location>
</feature>
<dbReference type="EC" id="3.1.1.93" evidence="4"/>
<dbReference type="Proteomes" id="UP000059074">
    <property type="component" value="Unassembled WGS sequence"/>
</dbReference>
<dbReference type="InterPro" id="IPR029058">
    <property type="entry name" value="AB_hydrolase_fold"/>
</dbReference>
<evidence type="ECO:0000256" key="7">
    <source>
        <dbReference type="ARBA" id="ARBA00042645"/>
    </source>
</evidence>
<dbReference type="InterPro" id="IPR000073">
    <property type="entry name" value="AB_hydrolase_1"/>
</dbReference>
<dbReference type="PANTHER" id="PTHR16138">
    <property type="entry name" value="MYCOPHENOLIC ACID ACYL-GLUCURONIDE ESTERASE, MITOCHONDRIAL"/>
    <property type="match status" value="1"/>
</dbReference>
<dbReference type="GO" id="GO:0008474">
    <property type="term" value="F:palmitoyl-(protein) hydrolase activity"/>
    <property type="evidence" value="ECO:0007669"/>
    <property type="project" value="UniProtKB-EC"/>
</dbReference>
<proteinExistence type="predicted"/>
<dbReference type="Pfam" id="PF12697">
    <property type="entry name" value="Abhydrolase_6"/>
    <property type="match status" value="1"/>
</dbReference>
<keyword evidence="14" id="KW-1185">Reference proteome</keyword>
<evidence type="ECO:0000256" key="10">
    <source>
        <dbReference type="ARBA" id="ARBA00047409"/>
    </source>
</evidence>
<gene>
    <name evidence="13" type="ORF">APY04_0873</name>
</gene>
<dbReference type="SUPFAM" id="SSF53474">
    <property type="entry name" value="alpha/beta-Hydrolases"/>
    <property type="match status" value="1"/>
</dbReference>
<comment type="catalytic activity">
    <reaction evidence="11">
        <text>mycophenolic acid O-acyl-beta-D-glucuronide + H2O = mycophenolate + D-glucuronate + H(+)</text>
        <dbReference type="Rhea" id="RHEA:34179"/>
        <dbReference type="ChEBI" id="CHEBI:15377"/>
        <dbReference type="ChEBI" id="CHEBI:15378"/>
        <dbReference type="ChEBI" id="CHEBI:58720"/>
        <dbReference type="ChEBI" id="CHEBI:62932"/>
        <dbReference type="ChEBI" id="CHEBI:66982"/>
        <dbReference type="EC" id="3.1.1.93"/>
    </reaction>
    <physiologicalReaction direction="left-to-right" evidence="11">
        <dbReference type="Rhea" id="RHEA:34180"/>
    </physiologicalReaction>
</comment>
<evidence type="ECO:0000256" key="8">
    <source>
        <dbReference type="ARBA" id="ARBA00042704"/>
    </source>
</evidence>
<dbReference type="Gene3D" id="3.40.50.1820">
    <property type="entry name" value="alpha/beta hydrolase"/>
    <property type="match status" value="1"/>
</dbReference>
<evidence type="ECO:0000256" key="3">
    <source>
        <dbReference type="ARBA" id="ARBA00022946"/>
    </source>
</evidence>
<dbReference type="EC" id="3.1.2.22" evidence="1"/>
<dbReference type="PATRIC" id="fig|121290.4.peg.1684"/>
<name>A0A109BKT6_HYPSL</name>
<dbReference type="InterPro" id="IPR052382">
    <property type="entry name" value="ABHD10_acyl-thioesterase"/>
</dbReference>
<sequence length="261" mass="28677">MGRGETVSERRIAYRADPPAAGNGEGISLFWLSGYKSDMGSTKATELAAFAAANGYGCTRFDYSGHGISSGEFENGTIGSWLEEALTVFRTVTSGRQIVVGSSMGGYIALLMLRRLLAIAPEQAARIAGVVLIAPAWDMTEELMWKQFDQKARRDLEETGVFLLPSEYGEPYAISRALIEEGRSHLMGRRPFDPGRPVVILQGRFDTSVPISHSRALVSVLEGGWAEFVEIPDGDHRLSRPQDISLLFTKIDEMIVRANFK</sequence>
<dbReference type="AlphaFoldDB" id="A0A109BKT6"/>
<accession>A0A109BKT6</accession>
<dbReference type="GO" id="GO:0102390">
    <property type="term" value="F:mycophenolic acid acyl-glucuronide esterase activity"/>
    <property type="evidence" value="ECO:0007669"/>
    <property type="project" value="UniProtKB-EC"/>
</dbReference>